<dbReference type="EMBL" id="BKCJ010000915">
    <property type="protein sequence ID" value="GEU37321.1"/>
    <property type="molecule type" value="Genomic_DNA"/>
</dbReference>
<accession>A0A6L2JJW2</accession>
<keyword evidence="1" id="KW-0175">Coiled coil</keyword>
<sequence>MDFFKGMSYEEIRPLFEEEYNKDNEEKQKLEEQEEAEELKKNLEIVPDDEDDVFVNVIPLSSKPPTIVDYKIYKEGKKNHFQIIRANDTIQLFLLAEKMYPLTNYTLQQMFNEVRLQVDYEVEMTYDLLRLVRKQLMEGYVS</sequence>
<name>A0A6L2JJW2_TANCI</name>
<proteinExistence type="predicted"/>
<dbReference type="AlphaFoldDB" id="A0A6L2JJW2"/>
<feature type="coiled-coil region" evidence="1">
    <location>
        <begin position="13"/>
        <end position="46"/>
    </location>
</feature>
<organism evidence="2">
    <name type="scientific">Tanacetum cinerariifolium</name>
    <name type="common">Dalmatian daisy</name>
    <name type="synonym">Chrysanthemum cinerariifolium</name>
    <dbReference type="NCBI Taxonomy" id="118510"/>
    <lineage>
        <taxon>Eukaryota</taxon>
        <taxon>Viridiplantae</taxon>
        <taxon>Streptophyta</taxon>
        <taxon>Embryophyta</taxon>
        <taxon>Tracheophyta</taxon>
        <taxon>Spermatophyta</taxon>
        <taxon>Magnoliopsida</taxon>
        <taxon>eudicotyledons</taxon>
        <taxon>Gunneridae</taxon>
        <taxon>Pentapetalae</taxon>
        <taxon>asterids</taxon>
        <taxon>campanulids</taxon>
        <taxon>Asterales</taxon>
        <taxon>Asteraceae</taxon>
        <taxon>Asteroideae</taxon>
        <taxon>Anthemideae</taxon>
        <taxon>Anthemidinae</taxon>
        <taxon>Tanacetum</taxon>
    </lineage>
</organism>
<evidence type="ECO:0000256" key="1">
    <source>
        <dbReference type="SAM" id="Coils"/>
    </source>
</evidence>
<reference evidence="2" key="1">
    <citation type="journal article" date="2019" name="Sci. Rep.">
        <title>Draft genome of Tanacetum cinerariifolium, the natural source of mosquito coil.</title>
        <authorList>
            <person name="Yamashiro T."/>
            <person name="Shiraishi A."/>
            <person name="Satake H."/>
            <person name="Nakayama K."/>
        </authorList>
    </citation>
    <scope>NUCLEOTIDE SEQUENCE</scope>
</reference>
<evidence type="ECO:0000313" key="2">
    <source>
        <dbReference type="EMBL" id="GEU37321.1"/>
    </source>
</evidence>
<protein>
    <submittedName>
        <fullName evidence="2">Uncharacterized protein</fullName>
    </submittedName>
</protein>
<comment type="caution">
    <text evidence="2">The sequence shown here is derived from an EMBL/GenBank/DDBJ whole genome shotgun (WGS) entry which is preliminary data.</text>
</comment>
<gene>
    <name evidence="2" type="ORF">Tci_009299</name>
</gene>